<gene>
    <name evidence="2" type="ORF">MNBD_GAMMA16-1523</name>
</gene>
<dbReference type="InterPro" id="IPR045361">
    <property type="entry name" value="CIS_tube_prot_N"/>
</dbReference>
<accession>A0A3B0YVZ0</accession>
<dbReference type="AlphaFoldDB" id="A0A3B0YVZ0"/>
<organism evidence="2">
    <name type="scientific">hydrothermal vent metagenome</name>
    <dbReference type="NCBI Taxonomy" id="652676"/>
    <lineage>
        <taxon>unclassified sequences</taxon>
        <taxon>metagenomes</taxon>
        <taxon>ecological metagenomes</taxon>
    </lineage>
</organism>
<proteinExistence type="predicted"/>
<evidence type="ECO:0000259" key="1">
    <source>
        <dbReference type="PROSITE" id="PS51782"/>
    </source>
</evidence>
<name>A0A3B0YVZ0_9ZZZZ</name>
<feature type="domain" description="LysM" evidence="1">
    <location>
        <begin position="173"/>
        <end position="220"/>
    </location>
</feature>
<sequence>METGEKKRLALSPCSVDGGKISANEGETFKVMLNPSSYNHDYSISYNKKEAVGQIGSDTKFGHVDAEKINFDIVLDGTGAVDVAGVADVKTQIEQLNNVVYKYDGEKHETNVVRLLWASLIFFGRLDSMSTEYTLFKPSGEPLRAKIKLAFSSFVSKEEEALQANRSSPDLSHYVEVQAGDTLPLLCYKIYKNSAYYLEVARVNNLKNFRDLPPGTRLHFPPLR</sequence>
<protein>
    <recommendedName>
        <fullName evidence="1">LysM domain-containing protein</fullName>
    </recommendedName>
</protein>
<dbReference type="EMBL" id="UOFO01000061">
    <property type="protein sequence ID" value="VAW85168.1"/>
    <property type="molecule type" value="Genomic_DNA"/>
</dbReference>
<dbReference type="PROSITE" id="PS51782">
    <property type="entry name" value="LYSM"/>
    <property type="match status" value="1"/>
</dbReference>
<dbReference type="Pfam" id="PF19266">
    <property type="entry name" value="CIS_tube"/>
    <property type="match status" value="1"/>
</dbReference>
<dbReference type="InterPro" id="IPR018392">
    <property type="entry name" value="LysM"/>
</dbReference>
<evidence type="ECO:0000313" key="2">
    <source>
        <dbReference type="EMBL" id="VAW85168.1"/>
    </source>
</evidence>
<reference evidence="2" key="1">
    <citation type="submission" date="2018-06" db="EMBL/GenBank/DDBJ databases">
        <authorList>
            <person name="Zhirakovskaya E."/>
        </authorList>
    </citation>
    <scope>NUCLEOTIDE SEQUENCE</scope>
</reference>